<protein>
    <submittedName>
        <fullName evidence="1">Uncharacterized protein</fullName>
    </submittedName>
</protein>
<keyword evidence="2" id="KW-1185">Reference proteome</keyword>
<dbReference type="EMBL" id="JAEPRD010000010">
    <property type="protein sequence ID" value="KAG2210954.1"/>
    <property type="molecule type" value="Genomic_DNA"/>
</dbReference>
<name>A0A8H7VDY2_9FUNG</name>
<sequence>MTQSQITIFYGTYGGLVSGVYASEESCIASRGKYHPFNSYMEARIFACTGIISTDNAEDEAAGNDISEKRVHFSDTDNIKDSTKNAVEIIDSDMEGKDTRDKIAKDSSKRETAFALRRIADNLEKGDNDKIEQEIKMLNDKLSRLKVESTSNGDRMSRLHKISTEIEDLLSLMRHGFNIVTEK</sequence>
<accession>A0A8H7VDY2</accession>
<evidence type="ECO:0000313" key="1">
    <source>
        <dbReference type="EMBL" id="KAG2210954.1"/>
    </source>
</evidence>
<comment type="caution">
    <text evidence="1">The sequence shown here is derived from an EMBL/GenBank/DDBJ whole genome shotgun (WGS) entry which is preliminary data.</text>
</comment>
<evidence type="ECO:0000313" key="2">
    <source>
        <dbReference type="Proteomes" id="UP000603453"/>
    </source>
</evidence>
<proteinExistence type="predicted"/>
<reference evidence="1" key="1">
    <citation type="submission" date="2020-12" db="EMBL/GenBank/DDBJ databases">
        <title>Metabolic potential, ecology and presence of endohyphal bacteria is reflected in genomic diversity of Mucoromycotina.</title>
        <authorList>
            <person name="Muszewska A."/>
            <person name="Okrasinska A."/>
            <person name="Steczkiewicz K."/>
            <person name="Drgas O."/>
            <person name="Orlowska M."/>
            <person name="Perlinska-Lenart U."/>
            <person name="Aleksandrzak-Piekarczyk T."/>
            <person name="Szatraj K."/>
            <person name="Zielenkiewicz U."/>
            <person name="Pilsyk S."/>
            <person name="Malc E."/>
            <person name="Mieczkowski P."/>
            <person name="Kruszewska J.S."/>
            <person name="Biernat P."/>
            <person name="Pawlowska J."/>
        </authorList>
    </citation>
    <scope>NUCLEOTIDE SEQUENCE</scope>
    <source>
        <strain evidence="1">WA0000017839</strain>
    </source>
</reference>
<dbReference type="Proteomes" id="UP000603453">
    <property type="component" value="Unassembled WGS sequence"/>
</dbReference>
<dbReference type="AlphaFoldDB" id="A0A8H7VDY2"/>
<organism evidence="1 2">
    <name type="scientific">Mucor saturninus</name>
    <dbReference type="NCBI Taxonomy" id="64648"/>
    <lineage>
        <taxon>Eukaryota</taxon>
        <taxon>Fungi</taxon>
        <taxon>Fungi incertae sedis</taxon>
        <taxon>Mucoromycota</taxon>
        <taxon>Mucoromycotina</taxon>
        <taxon>Mucoromycetes</taxon>
        <taxon>Mucorales</taxon>
        <taxon>Mucorineae</taxon>
        <taxon>Mucoraceae</taxon>
        <taxon>Mucor</taxon>
    </lineage>
</organism>
<gene>
    <name evidence="1" type="ORF">INT47_000111</name>
</gene>